<dbReference type="InterPro" id="IPR028082">
    <property type="entry name" value="Peripla_BP_I"/>
</dbReference>
<dbReference type="Proteomes" id="UP000275331">
    <property type="component" value="Unassembled WGS sequence"/>
</dbReference>
<dbReference type="EMBL" id="RHXB01000007">
    <property type="protein sequence ID" value="RSE25625.1"/>
    <property type="molecule type" value="Genomic_DNA"/>
</dbReference>
<dbReference type="GO" id="GO:0030313">
    <property type="term" value="C:cell envelope"/>
    <property type="evidence" value="ECO:0007669"/>
    <property type="project" value="UniProtKB-SubCell"/>
</dbReference>
<gene>
    <name evidence="7" type="ORF">EGT71_11880</name>
    <name evidence="6" type="ORF">R4P48_09680</name>
</gene>
<comment type="subcellular location">
    <subcellularLocation>
        <location evidence="1">Cell envelope</location>
    </subcellularLocation>
</comment>
<evidence type="ECO:0000259" key="5">
    <source>
        <dbReference type="Pfam" id="PF13407"/>
    </source>
</evidence>
<dbReference type="RefSeq" id="WP_125293827.1">
    <property type="nucleotide sequence ID" value="NZ_CP100494.1"/>
</dbReference>
<reference evidence="6 9" key="2">
    <citation type="submission" date="2023-10" db="EMBL/GenBank/DDBJ databases">
        <authorList>
            <person name="Dale J."/>
        </authorList>
    </citation>
    <scope>NUCLEOTIDE SEQUENCE [LARGE SCALE GENOMIC DNA]</scope>
    <source>
        <strain evidence="6 9">2023EL-00970</strain>
    </source>
</reference>
<dbReference type="PANTHER" id="PTHR46847:SF1">
    <property type="entry name" value="D-ALLOSE-BINDING PERIPLASMIC PROTEIN-RELATED"/>
    <property type="match status" value="1"/>
</dbReference>
<keyword evidence="9" id="KW-1185">Reference proteome</keyword>
<evidence type="ECO:0000313" key="7">
    <source>
        <dbReference type="EMBL" id="RSE25625.1"/>
    </source>
</evidence>
<organism evidence="7 8">
    <name type="scientific">Atlantibacter subterraneus</name>
    <dbReference type="NCBI Taxonomy" id="255519"/>
    <lineage>
        <taxon>Bacteria</taxon>
        <taxon>Pseudomonadati</taxon>
        <taxon>Pseudomonadota</taxon>
        <taxon>Gammaproteobacteria</taxon>
        <taxon>Enterobacterales</taxon>
        <taxon>Enterobacteriaceae</taxon>
        <taxon>Atlantibacter</taxon>
    </lineage>
</organism>
<reference evidence="7 8" key="1">
    <citation type="submission" date="2018-10" db="EMBL/GenBank/DDBJ databases">
        <title>Transmission dynamics of multidrug resistant bacteria on intensive care unit surfaces.</title>
        <authorList>
            <person name="D'Souza A.W."/>
            <person name="Potter R.F."/>
            <person name="Wallace M."/>
            <person name="Shupe A."/>
            <person name="Patel S."/>
            <person name="Sun S."/>
            <person name="Gul D."/>
            <person name="Kwon J.H."/>
            <person name="Andleeb S."/>
            <person name="Burnham C.-A.D."/>
            <person name="Dantas G."/>
        </authorList>
    </citation>
    <scope>NUCLEOTIDE SEQUENCE [LARGE SCALE GENOMIC DNA]</scope>
    <source>
        <strain evidence="7 8">AS_373</strain>
    </source>
</reference>
<evidence type="ECO:0000256" key="1">
    <source>
        <dbReference type="ARBA" id="ARBA00004196"/>
    </source>
</evidence>
<feature type="signal peptide" evidence="4">
    <location>
        <begin position="1"/>
        <end position="25"/>
    </location>
</feature>
<evidence type="ECO:0000313" key="9">
    <source>
        <dbReference type="Proteomes" id="UP001187066"/>
    </source>
</evidence>
<dbReference type="EMBL" id="JAWLOF010000005">
    <property type="protein sequence ID" value="MDV7022944.1"/>
    <property type="molecule type" value="Genomic_DNA"/>
</dbReference>
<dbReference type="PANTHER" id="PTHR46847">
    <property type="entry name" value="D-ALLOSE-BINDING PERIPLASMIC PROTEIN-RELATED"/>
    <property type="match status" value="1"/>
</dbReference>
<dbReference type="GO" id="GO:0030246">
    <property type="term" value="F:carbohydrate binding"/>
    <property type="evidence" value="ECO:0007669"/>
    <property type="project" value="UniProtKB-ARBA"/>
</dbReference>
<dbReference type="SUPFAM" id="SSF53822">
    <property type="entry name" value="Periplasmic binding protein-like I"/>
    <property type="match status" value="1"/>
</dbReference>
<comment type="similarity">
    <text evidence="2">Belongs to the bacterial solute-binding protein 2 family.</text>
</comment>
<evidence type="ECO:0000313" key="8">
    <source>
        <dbReference type="Proteomes" id="UP000275331"/>
    </source>
</evidence>
<dbReference type="InterPro" id="IPR025997">
    <property type="entry name" value="SBP_2_dom"/>
</dbReference>
<sequence length="318" mass="33583">MKKLATFAMLGLAAAISMSTSAAFAKSNEIAVIVKTANSNFWQNVNKGATDAGSEFKDKYKVTFQGPEAETQVAEQVNMVDNAINRGVSGIVLAPSDPDALIPAVKKAWENGIPVVLIDSSLGEKGAKYYQSFLSTDNRKAGALAAQKLIEANGQEGKVSVMSFTPGAGSAIERVGGFTDVIKADSKLNMIGPFYSQADMATALNQTIDALSSNKDITALFGANEPTAVGMARAIKQLGYSGKVVAVGFDGNAALQHFVRDGTLNGIIVQSSYQMGKKGVETIDQILNQKKVDKVIDTGVVYIDKNNIDSPEAQAVLY</sequence>
<evidence type="ECO:0000256" key="3">
    <source>
        <dbReference type="ARBA" id="ARBA00022729"/>
    </source>
</evidence>
<feature type="domain" description="Periplasmic binding protein" evidence="5">
    <location>
        <begin position="30"/>
        <end position="291"/>
    </location>
</feature>
<comment type="caution">
    <text evidence="7">The sequence shown here is derived from an EMBL/GenBank/DDBJ whole genome shotgun (WGS) entry which is preliminary data.</text>
</comment>
<dbReference type="GeneID" id="84664212"/>
<proteinExistence type="inferred from homology"/>
<feature type="chain" id="PRO_5018537710" evidence="4">
    <location>
        <begin position="26"/>
        <end position="318"/>
    </location>
</feature>
<name>A0A3R9F437_9ENTR</name>
<protein>
    <submittedName>
        <fullName evidence="6">ABC transporter substrate-binding protein</fullName>
    </submittedName>
    <submittedName>
        <fullName evidence="7">LacI family transcriptional regulator</fullName>
    </submittedName>
</protein>
<dbReference type="CDD" id="cd20008">
    <property type="entry name" value="PBP1_ABC_sugar_binding-like"/>
    <property type="match status" value="1"/>
</dbReference>
<dbReference type="GO" id="GO:0055085">
    <property type="term" value="P:transmembrane transport"/>
    <property type="evidence" value="ECO:0007669"/>
    <property type="project" value="UniProtKB-ARBA"/>
</dbReference>
<dbReference type="Proteomes" id="UP001187066">
    <property type="component" value="Unassembled WGS sequence"/>
</dbReference>
<dbReference type="AlphaFoldDB" id="A0A3R9F437"/>
<accession>A0A3R9F437</accession>
<evidence type="ECO:0000256" key="4">
    <source>
        <dbReference type="SAM" id="SignalP"/>
    </source>
</evidence>
<evidence type="ECO:0000313" key="6">
    <source>
        <dbReference type="EMBL" id="MDV7022944.1"/>
    </source>
</evidence>
<evidence type="ECO:0000256" key="2">
    <source>
        <dbReference type="ARBA" id="ARBA00007639"/>
    </source>
</evidence>
<dbReference type="Pfam" id="PF13407">
    <property type="entry name" value="Peripla_BP_4"/>
    <property type="match status" value="1"/>
</dbReference>
<dbReference type="OrthoDB" id="250606at2"/>
<dbReference type="Gene3D" id="3.40.50.2300">
    <property type="match status" value="2"/>
</dbReference>
<keyword evidence="3 4" id="KW-0732">Signal</keyword>